<feature type="transmembrane region" description="Helical" evidence="7">
    <location>
        <begin position="12"/>
        <end position="34"/>
    </location>
</feature>
<feature type="non-terminal residue" evidence="9">
    <location>
        <position position="1"/>
    </location>
</feature>
<evidence type="ECO:0000259" key="8">
    <source>
        <dbReference type="Pfam" id="PF02096"/>
    </source>
</evidence>
<keyword evidence="3 6" id="KW-0812">Transmembrane</keyword>
<dbReference type="InterPro" id="IPR001708">
    <property type="entry name" value="YidC/ALB3/OXA1/COX18"/>
</dbReference>
<dbReference type="CDD" id="cd20069">
    <property type="entry name" value="5TM_Oxa1-like"/>
    <property type="match status" value="1"/>
</dbReference>
<comment type="subcellular location">
    <subcellularLocation>
        <location evidence="1 6">Membrane</location>
        <topology evidence="1 6">Multi-pass membrane protein</topology>
    </subcellularLocation>
</comment>
<dbReference type="FunCoup" id="A0A1Q3BD82">
    <property type="interactions" value="2847"/>
</dbReference>
<sequence>PLSLPFSLRFTLSHPILFPIFLITPAILSPFCLFETVSDCFCMLSPSLSPGKRQLQALGFLASFHEFCNNRSMSMAYTRSLSTTRNLIGRRINPSFSCILHDDDQKQYALTEHPPQNKVHQFIQQRSFGSSFRSSAGFGRWSHLYIVPSAGASFCRCMSTTNGEGSDKIELISDVAEVLSDPSVQAVSTQVPVVNEVAVAAADSFFPIAAVQHFIDYAHTLTGFNWWASIIVSTIVYRWLTLPLQINQLKAVSKLTQLRRQVLELKQEIQDKAMDSMAVDAGQKQIEKLFKEYGVSPFTLLKGPSIRGSVFLSFCLAISNMAEKVPSFKSGGGYWFLDLTTPDNLYIFPILTVLSLLMVMESNMLEGLEGLPPNNNTMKNVSRGVTVLLFPMIASMSKAILCYWITSNLFSLTCGLVLEIPGVKKALGIPDIAKAETH</sequence>
<accession>A0A1Q3BD82</accession>
<dbReference type="OrthoDB" id="2148490at2759"/>
<evidence type="ECO:0000256" key="6">
    <source>
        <dbReference type="RuleBase" id="RU003945"/>
    </source>
</evidence>
<dbReference type="InterPro" id="IPR028055">
    <property type="entry name" value="YidC/Oxa/ALB_C"/>
</dbReference>
<evidence type="ECO:0000256" key="7">
    <source>
        <dbReference type="SAM" id="Phobius"/>
    </source>
</evidence>
<evidence type="ECO:0000256" key="4">
    <source>
        <dbReference type="ARBA" id="ARBA00022989"/>
    </source>
</evidence>
<evidence type="ECO:0000256" key="3">
    <source>
        <dbReference type="ARBA" id="ARBA00022692"/>
    </source>
</evidence>
<comment type="similarity">
    <text evidence="6">Belongs to the OXA1/ALB3/YidC family.</text>
</comment>
<keyword evidence="5 7" id="KW-0472">Membrane</keyword>
<dbReference type="Proteomes" id="UP000187406">
    <property type="component" value="Unassembled WGS sequence"/>
</dbReference>
<feature type="transmembrane region" description="Helical" evidence="7">
    <location>
        <begin position="385"/>
        <end position="406"/>
    </location>
</feature>
<keyword evidence="4 7" id="KW-1133">Transmembrane helix</keyword>
<evidence type="ECO:0000256" key="1">
    <source>
        <dbReference type="ARBA" id="ARBA00004141"/>
    </source>
</evidence>
<evidence type="ECO:0000256" key="5">
    <source>
        <dbReference type="ARBA" id="ARBA00023136"/>
    </source>
</evidence>
<proteinExistence type="inferred from homology"/>
<dbReference type="InParanoid" id="A0A1Q3BD82"/>
<feature type="domain" description="Membrane insertase YidC/Oxa/ALB C-terminal" evidence="8">
    <location>
        <begin position="226"/>
        <end position="414"/>
    </location>
</feature>
<gene>
    <name evidence="9" type="ORF">CFOL_v3_09286</name>
</gene>
<reference evidence="10" key="1">
    <citation type="submission" date="2016-04" db="EMBL/GenBank/DDBJ databases">
        <title>Cephalotus genome sequencing.</title>
        <authorList>
            <person name="Fukushima K."/>
            <person name="Hasebe M."/>
            <person name="Fang X."/>
        </authorList>
    </citation>
    <scope>NUCLEOTIDE SEQUENCE [LARGE SCALE GENOMIC DNA]</scope>
    <source>
        <strain evidence="10">cv. St1</strain>
    </source>
</reference>
<dbReference type="AlphaFoldDB" id="A0A1Q3BD82"/>
<dbReference type="GO" id="GO:0005743">
    <property type="term" value="C:mitochondrial inner membrane"/>
    <property type="evidence" value="ECO:0007669"/>
    <property type="project" value="TreeGrafter"/>
</dbReference>
<evidence type="ECO:0000256" key="2">
    <source>
        <dbReference type="ARBA" id="ARBA00010583"/>
    </source>
</evidence>
<evidence type="ECO:0000313" key="9">
    <source>
        <dbReference type="EMBL" id="GAV65772.1"/>
    </source>
</evidence>
<dbReference type="EMBL" id="BDDD01000435">
    <property type="protein sequence ID" value="GAV65772.1"/>
    <property type="molecule type" value="Genomic_DNA"/>
</dbReference>
<organism evidence="9 10">
    <name type="scientific">Cephalotus follicularis</name>
    <name type="common">Albany pitcher plant</name>
    <dbReference type="NCBI Taxonomy" id="3775"/>
    <lineage>
        <taxon>Eukaryota</taxon>
        <taxon>Viridiplantae</taxon>
        <taxon>Streptophyta</taxon>
        <taxon>Embryophyta</taxon>
        <taxon>Tracheophyta</taxon>
        <taxon>Spermatophyta</taxon>
        <taxon>Magnoliopsida</taxon>
        <taxon>eudicotyledons</taxon>
        <taxon>Gunneridae</taxon>
        <taxon>Pentapetalae</taxon>
        <taxon>rosids</taxon>
        <taxon>fabids</taxon>
        <taxon>Oxalidales</taxon>
        <taxon>Cephalotaceae</taxon>
        <taxon>Cephalotus</taxon>
    </lineage>
</organism>
<evidence type="ECO:0000313" key="10">
    <source>
        <dbReference type="Proteomes" id="UP000187406"/>
    </source>
</evidence>
<dbReference type="PANTHER" id="PTHR12428:SF34">
    <property type="entry name" value="MITOCHONDRIAL INNER MEMBRANE PROTEIN OXA1-LIKE"/>
    <property type="match status" value="1"/>
</dbReference>
<name>A0A1Q3BD82_CEPFO</name>
<dbReference type="GO" id="GO:0032979">
    <property type="term" value="P:protein insertion into mitochondrial inner membrane from matrix"/>
    <property type="evidence" value="ECO:0007669"/>
    <property type="project" value="TreeGrafter"/>
</dbReference>
<dbReference type="Pfam" id="PF02096">
    <property type="entry name" value="60KD_IMP"/>
    <property type="match status" value="1"/>
</dbReference>
<comment type="similarity">
    <text evidence="2">Belongs to the OXA1/ALB3/YidC (TC 2.A.9.2) family.</text>
</comment>
<protein>
    <submittedName>
        <fullName evidence="9">60KD_IMP domain-containing protein</fullName>
    </submittedName>
</protein>
<dbReference type="GO" id="GO:0032977">
    <property type="term" value="F:membrane insertase activity"/>
    <property type="evidence" value="ECO:0007669"/>
    <property type="project" value="InterPro"/>
</dbReference>
<dbReference type="PANTHER" id="PTHR12428">
    <property type="entry name" value="OXA1"/>
    <property type="match status" value="1"/>
</dbReference>
<comment type="caution">
    <text evidence="9">The sequence shown here is derived from an EMBL/GenBank/DDBJ whole genome shotgun (WGS) entry which is preliminary data.</text>
</comment>
<keyword evidence="10" id="KW-1185">Reference proteome</keyword>
<dbReference type="STRING" id="3775.A0A1Q3BD82"/>